<keyword evidence="3" id="KW-0597">Phosphoprotein</keyword>
<dbReference type="Pfam" id="PF02518">
    <property type="entry name" value="HATPase_c"/>
    <property type="match status" value="1"/>
</dbReference>
<comment type="caution">
    <text evidence="10">The sequence shown here is derived from an EMBL/GenBank/DDBJ whole genome shotgun (WGS) entry which is preliminary data.</text>
</comment>
<protein>
    <submittedName>
        <fullName evidence="10">Histidine kinase</fullName>
    </submittedName>
</protein>
<dbReference type="Proteomes" id="UP000680304">
    <property type="component" value="Unassembled WGS sequence"/>
</dbReference>
<dbReference type="InterPro" id="IPR003594">
    <property type="entry name" value="HATPase_dom"/>
</dbReference>
<feature type="region of interest" description="Disordered" evidence="7">
    <location>
        <begin position="566"/>
        <end position="593"/>
    </location>
</feature>
<feature type="transmembrane region" description="Helical" evidence="8">
    <location>
        <begin position="12"/>
        <end position="34"/>
    </location>
</feature>
<keyword evidence="8" id="KW-0812">Transmembrane</keyword>
<dbReference type="InterPro" id="IPR010559">
    <property type="entry name" value="Sig_transdc_His_kin_internal"/>
</dbReference>
<dbReference type="RefSeq" id="WP_213529489.1">
    <property type="nucleotide sequence ID" value="NZ_BOVJ01000116.1"/>
</dbReference>
<dbReference type="InterPro" id="IPR050640">
    <property type="entry name" value="Bact_2-comp_sensor_kinase"/>
</dbReference>
<keyword evidence="5 10" id="KW-0418">Kinase</keyword>
<dbReference type="SMART" id="SM00304">
    <property type="entry name" value="HAMP"/>
    <property type="match status" value="1"/>
</dbReference>
<feature type="domain" description="HAMP" evidence="9">
    <location>
        <begin position="319"/>
        <end position="371"/>
    </location>
</feature>
<evidence type="ECO:0000256" key="3">
    <source>
        <dbReference type="ARBA" id="ARBA00022553"/>
    </source>
</evidence>
<evidence type="ECO:0000256" key="4">
    <source>
        <dbReference type="ARBA" id="ARBA00022679"/>
    </source>
</evidence>
<keyword evidence="8" id="KW-1133">Transmembrane helix</keyword>
<proteinExistence type="predicted"/>
<dbReference type="SUPFAM" id="SSF55874">
    <property type="entry name" value="ATPase domain of HSP90 chaperone/DNA topoisomerase II/histidine kinase"/>
    <property type="match status" value="1"/>
</dbReference>
<feature type="compositionally biased region" description="Basic and acidic residues" evidence="7">
    <location>
        <begin position="577"/>
        <end position="593"/>
    </location>
</feature>
<dbReference type="InterPro" id="IPR036890">
    <property type="entry name" value="HATPase_C_sf"/>
</dbReference>
<name>A0ABQ4N9Y7_9BACL</name>
<dbReference type="EMBL" id="BOVJ01000116">
    <property type="protein sequence ID" value="GIQ65016.1"/>
    <property type="molecule type" value="Genomic_DNA"/>
</dbReference>
<comment type="subcellular location">
    <subcellularLocation>
        <location evidence="1">Cell membrane</location>
        <topology evidence="1">Multi-pass membrane protein</topology>
    </subcellularLocation>
</comment>
<evidence type="ECO:0000256" key="8">
    <source>
        <dbReference type="SAM" id="Phobius"/>
    </source>
</evidence>
<keyword evidence="2" id="KW-1003">Cell membrane</keyword>
<evidence type="ECO:0000313" key="10">
    <source>
        <dbReference type="EMBL" id="GIQ65016.1"/>
    </source>
</evidence>
<keyword evidence="6 8" id="KW-0472">Membrane</keyword>
<accession>A0ABQ4N9Y7</accession>
<keyword evidence="4" id="KW-0808">Transferase</keyword>
<dbReference type="PROSITE" id="PS50885">
    <property type="entry name" value="HAMP"/>
    <property type="match status" value="1"/>
</dbReference>
<evidence type="ECO:0000256" key="2">
    <source>
        <dbReference type="ARBA" id="ARBA00022475"/>
    </source>
</evidence>
<dbReference type="Gene3D" id="3.30.565.10">
    <property type="entry name" value="Histidine kinase-like ATPase, C-terminal domain"/>
    <property type="match status" value="1"/>
</dbReference>
<dbReference type="PANTHER" id="PTHR34220">
    <property type="entry name" value="SENSOR HISTIDINE KINASE YPDA"/>
    <property type="match status" value="1"/>
</dbReference>
<organism evidence="10 11">
    <name type="scientific">Paenibacillus cisolokensis</name>
    <dbReference type="NCBI Taxonomy" id="1658519"/>
    <lineage>
        <taxon>Bacteria</taxon>
        <taxon>Bacillati</taxon>
        <taxon>Bacillota</taxon>
        <taxon>Bacilli</taxon>
        <taxon>Bacillales</taxon>
        <taxon>Paenibacillaceae</taxon>
        <taxon>Paenibacillus</taxon>
    </lineage>
</organism>
<feature type="transmembrane region" description="Helical" evidence="8">
    <location>
        <begin position="293"/>
        <end position="317"/>
    </location>
</feature>
<evidence type="ECO:0000256" key="5">
    <source>
        <dbReference type="ARBA" id="ARBA00022777"/>
    </source>
</evidence>
<dbReference type="InterPro" id="IPR003660">
    <property type="entry name" value="HAMP_dom"/>
</dbReference>
<dbReference type="Pfam" id="PF06580">
    <property type="entry name" value="His_kinase"/>
    <property type="match status" value="1"/>
</dbReference>
<dbReference type="PANTHER" id="PTHR34220:SF7">
    <property type="entry name" value="SENSOR HISTIDINE KINASE YPDA"/>
    <property type="match status" value="1"/>
</dbReference>
<evidence type="ECO:0000256" key="1">
    <source>
        <dbReference type="ARBA" id="ARBA00004651"/>
    </source>
</evidence>
<sequence length="593" mass="67483">MQHPFKRWRIDILLFGSFALLILLLLAAVGWGAFRLSSQQLAENTSVYQARLLKELNQQLGILRQSIEQTSLSIARDPALLEHLAIRRDAYAKYRSYQNVINNLKGQVISSSTIFSIQIYMYDPIVIGEKEDIAMLPHDRLQGEAWYDLAAKSDFVWIPEREVVTDRGRKKVISFARKIYAPDLAYMGLIVINVKLEAFESVLRRNSEAQRLLLDSGNRPMTADSVTRLTPELLEVVRGLEKEEGYMPMNRGGDGERGASSGEKALMVWSKAFPDGWMLIEITPWREIASGSWRLALTLFMLGLSALLPALLLTLYLSRQFTRPVRLLVRSMSGFTIHQPDTPLPNDYRNEFGSLFGGFRKLRERVDELYAAQQAQYARQKEAELQALQASINPHFLYNTLDQLNWMAIEAGHEMMSRVLELMGRMFRTTLSNGETWITLEEELNHTLCYLEIQQLRWKGELAVETEVEPDCLTLYVPKLTLQPLVENSMVHGFHGRHSGTVRILADVRDGRIRLQVTDDGVGLAADWRERRNRKTGGYGLRNIEERLDAYFGIDCKIVAEAPESGGTSVTLSFPALREKPEGGRSHVADRDH</sequence>
<keyword evidence="11" id="KW-1185">Reference proteome</keyword>
<evidence type="ECO:0000259" key="9">
    <source>
        <dbReference type="PROSITE" id="PS50885"/>
    </source>
</evidence>
<evidence type="ECO:0000313" key="11">
    <source>
        <dbReference type="Proteomes" id="UP000680304"/>
    </source>
</evidence>
<dbReference type="GO" id="GO:0016301">
    <property type="term" value="F:kinase activity"/>
    <property type="evidence" value="ECO:0007669"/>
    <property type="project" value="UniProtKB-KW"/>
</dbReference>
<gene>
    <name evidence="10" type="ORF">PACILC2_35840</name>
</gene>
<evidence type="ECO:0000256" key="7">
    <source>
        <dbReference type="SAM" id="MobiDB-lite"/>
    </source>
</evidence>
<reference evidence="10 11" key="1">
    <citation type="submission" date="2021-04" db="EMBL/GenBank/DDBJ databases">
        <title>Draft genome sequence of Paenibacillus cisolokensis, LC2-13A.</title>
        <authorList>
            <person name="Uke A."/>
            <person name="Chhe C."/>
            <person name="Baramee S."/>
            <person name="Kosugi A."/>
        </authorList>
    </citation>
    <scope>NUCLEOTIDE SEQUENCE [LARGE SCALE GENOMIC DNA]</scope>
    <source>
        <strain evidence="10 11">LC2-13A</strain>
    </source>
</reference>
<dbReference type="Gene3D" id="6.10.340.10">
    <property type="match status" value="1"/>
</dbReference>
<evidence type="ECO:0000256" key="6">
    <source>
        <dbReference type="ARBA" id="ARBA00023136"/>
    </source>
</evidence>